<dbReference type="Proteomes" id="UP001302477">
    <property type="component" value="Chromosome"/>
</dbReference>
<dbReference type="PROSITE" id="PS00695">
    <property type="entry name" value="ENT_VIR_OMP_2"/>
    <property type="match status" value="1"/>
</dbReference>
<dbReference type="GO" id="GO:0044384">
    <property type="term" value="C:host outer membrane"/>
    <property type="evidence" value="ECO:0007669"/>
    <property type="project" value="InterPro"/>
</dbReference>
<sequence>MKAANKAIGVISAALAATLGASQCLADYEQGDFVLRIGWGYVDPSDDSDLLDINGVGQLPDTRVYVDTGDSATITATWLFADHFGLGLLAAVPFEHDLEVSGLPDPVNPGARLGKVDLGDLEHLPPTLTVQWFPVCKESWVQPYVGFGVNFTTFMDEDISSVAQSYFEDVLGAVSNADLNLDDSWGLAGELGVDIMFGRDSNWLFNAAVWYLDIDTDAKIYFRNDQGFTTRISTDVDVDPWVYSVGLGYKF</sequence>
<dbReference type="PANTHER" id="PTHR36920:SF1">
    <property type="entry name" value="OUTER MEMBRANE PROTEIN W"/>
    <property type="match status" value="1"/>
</dbReference>
<keyword evidence="3" id="KW-1185">Reference proteome</keyword>
<dbReference type="GO" id="GO:0055085">
    <property type="term" value="P:transmembrane transport"/>
    <property type="evidence" value="ECO:0007669"/>
    <property type="project" value="TreeGrafter"/>
</dbReference>
<evidence type="ECO:0000313" key="2">
    <source>
        <dbReference type="EMBL" id="WOX04513.1"/>
    </source>
</evidence>
<dbReference type="Gene3D" id="2.40.160.20">
    <property type="match status" value="1"/>
</dbReference>
<reference evidence="2 3" key="1">
    <citation type="submission" date="2023-10" db="EMBL/GenBank/DDBJ databases">
        <title>Description of Microbulbifer bruguierae sp. nov., isolated from the sediments of mangrove plant Bruguiera sexangula and comparative genomic analyses of the genus Microbulbifer.</title>
        <authorList>
            <person name="Long M."/>
        </authorList>
    </citation>
    <scope>NUCLEOTIDE SEQUENCE [LARGE SCALE GENOMIC DNA]</scope>
    <source>
        <strain evidence="2 3">SPO729</strain>
    </source>
</reference>
<dbReference type="EMBL" id="CP137555">
    <property type="protein sequence ID" value="WOX04513.1"/>
    <property type="molecule type" value="Genomic_DNA"/>
</dbReference>
<feature type="signal peptide" evidence="1">
    <location>
        <begin position="1"/>
        <end position="26"/>
    </location>
</feature>
<dbReference type="AlphaFoldDB" id="A0AAU0MXI2"/>
<dbReference type="RefSeq" id="WP_318952991.1">
    <property type="nucleotide sequence ID" value="NZ_CP137555.1"/>
</dbReference>
<dbReference type="KEGG" id="mpaf:R5R33_12265"/>
<evidence type="ECO:0000256" key="1">
    <source>
        <dbReference type="SAM" id="SignalP"/>
    </source>
</evidence>
<dbReference type="GO" id="GO:0019867">
    <property type="term" value="C:outer membrane"/>
    <property type="evidence" value="ECO:0007669"/>
    <property type="project" value="InterPro"/>
</dbReference>
<dbReference type="InterPro" id="IPR011250">
    <property type="entry name" value="OMP/PagP_B-barrel"/>
</dbReference>
<dbReference type="Pfam" id="PF03922">
    <property type="entry name" value="OmpW"/>
    <property type="match status" value="1"/>
</dbReference>
<accession>A0AAU0MXI2</accession>
<dbReference type="InterPro" id="IPR000758">
    <property type="entry name" value="Enterovir_OMP"/>
</dbReference>
<keyword evidence="1" id="KW-0732">Signal</keyword>
<proteinExistence type="predicted"/>
<dbReference type="InterPro" id="IPR005618">
    <property type="entry name" value="OMPW"/>
</dbReference>
<evidence type="ECO:0000313" key="3">
    <source>
        <dbReference type="Proteomes" id="UP001302477"/>
    </source>
</evidence>
<organism evidence="2 3">
    <name type="scientific">Microbulbifer pacificus</name>
    <dbReference type="NCBI Taxonomy" id="407164"/>
    <lineage>
        <taxon>Bacteria</taxon>
        <taxon>Pseudomonadati</taxon>
        <taxon>Pseudomonadota</taxon>
        <taxon>Gammaproteobacteria</taxon>
        <taxon>Cellvibrionales</taxon>
        <taxon>Microbulbiferaceae</taxon>
        <taxon>Microbulbifer</taxon>
    </lineage>
</organism>
<feature type="chain" id="PRO_5043860369" evidence="1">
    <location>
        <begin position="27"/>
        <end position="251"/>
    </location>
</feature>
<protein>
    <submittedName>
        <fullName evidence="2">OmpW family outer membrane protein</fullName>
    </submittedName>
</protein>
<name>A0AAU0MXI2_9GAMM</name>
<gene>
    <name evidence="2" type="ORF">R5R33_12265</name>
</gene>
<dbReference type="SUPFAM" id="SSF56925">
    <property type="entry name" value="OMPA-like"/>
    <property type="match status" value="1"/>
</dbReference>
<dbReference type="PANTHER" id="PTHR36920">
    <property type="match status" value="1"/>
</dbReference>